<dbReference type="AlphaFoldDB" id="A0A074XY32"/>
<dbReference type="HOGENOM" id="CLU_2739609_0_0_1"/>
<dbReference type="GeneID" id="25367866"/>
<evidence type="ECO:0000313" key="3">
    <source>
        <dbReference type="Proteomes" id="UP000030641"/>
    </source>
</evidence>
<organism evidence="2 3">
    <name type="scientific">Aureobasidium subglaciale (strain EXF-2481)</name>
    <name type="common">Aureobasidium pullulans var. subglaciale</name>
    <dbReference type="NCBI Taxonomy" id="1043005"/>
    <lineage>
        <taxon>Eukaryota</taxon>
        <taxon>Fungi</taxon>
        <taxon>Dikarya</taxon>
        <taxon>Ascomycota</taxon>
        <taxon>Pezizomycotina</taxon>
        <taxon>Dothideomycetes</taxon>
        <taxon>Dothideomycetidae</taxon>
        <taxon>Dothideales</taxon>
        <taxon>Saccotheciaceae</taxon>
        <taxon>Aureobasidium</taxon>
    </lineage>
</organism>
<protein>
    <submittedName>
        <fullName evidence="2">Uncharacterized protein</fullName>
    </submittedName>
</protein>
<accession>A0A074XY32</accession>
<reference evidence="2 3" key="1">
    <citation type="journal article" date="2014" name="BMC Genomics">
        <title>Genome sequencing of four Aureobasidium pullulans varieties: biotechnological potential, stress tolerance, and description of new species.</title>
        <authorList>
            <person name="Gostin Ar C."/>
            <person name="Ohm R.A."/>
            <person name="Kogej T."/>
            <person name="Sonjak S."/>
            <person name="Turk M."/>
            <person name="Zajc J."/>
            <person name="Zalar P."/>
            <person name="Grube M."/>
            <person name="Sun H."/>
            <person name="Han J."/>
            <person name="Sharma A."/>
            <person name="Chiniquy J."/>
            <person name="Ngan C.Y."/>
            <person name="Lipzen A."/>
            <person name="Barry K."/>
            <person name="Grigoriev I.V."/>
            <person name="Gunde-Cimerman N."/>
        </authorList>
    </citation>
    <scope>NUCLEOTIDE SEQUENCE [LARGE SCALE GENOMIC DNA]</scope>
    <source>
        <strain evidence="2 3">EXF-2481</strain>
    </source>
</reference>
<name>A0A074XY32_AURSE</name>
<proteinExistence type="predicted"/>
<dbReference type="Proteomes" id="UP000030641">
    <property type="component" value="Unassembled WGS sequence"/>
</dbReference>
<feature type="chain" id="PRO_5001703814" evidence="1">
    <location>
        <begin position="20"/>
        <end position="71"/>
    </location>
</feature>
<gene>
    <name evidence="2" type="ORF">AUEXF2481DRAFT_45135</name>
</gene>
<keyword evidence="1" id="KW-0732">Signal</keyword>
<dbReference type="EMBL" id="KL584792">
    <property type="protein sequence ID" value="KEQ90385.1"/>
    <property type="molecule type" value="Genomic_DNA"/>
</dbReference>
<evidence type="ECO:0000313" key="2">
    <source>
        <dbReference type="EMBL" id="KEQ90385.1"/>
    </source>
</evidence>
<sequence length="71" mass="7770">MAQVLFAAVHVLLGVKFVGEDIESPRAGRQCPAHSTRAGTDAVYFTKMRSPRGDHQRYVEALDLFLANPVG</sequence>
<keyword evidence="3" id="KW-1185">Reference proteome</keyword>
<dbReference type="InParanoid" id="A0A074XY32"/>
<evidence type="ECO:0000256" key="1">
    <source>
        <dbReference type="SAM" id="SignalP"/>
    </source>
</evidence>
<feature type="signal peptide" evidence="1">
    <location>
        <begin position="1"/>
        <end position="19"/>
    </location>
</feature>
<dbReference type="RefSeq" id="XP_013338867.1">
    <property type="nucleotide sequence ID" value="XM_013483413.1"/>
</dbReference>